<gene>
    <name evidence="2" type="ORF">ACFOKF_16400</name>
</gene>
<comment type="caution">
    <text evidence="2">The sequence shown here is derived from an EMBL/GenBank/DDBJ whole genome shotgun (WGS) entry which is preliminary data.</text>
</comment>
<dbReference type="EMBL" id="JBHRVU010000004">
    <property type="protein sequence ID" value="MFC3442757.1"/>
    <property type="molecule type" value="Genomic_DNA"/>
</dbReference>
<sequence length="91" mass="9578">MSAPTIKSREAYPYAVVRAGGKLPRFRYQEVGEAGEEAERQSKQRPGATFIVMKEIARVSTKNTDPAAIPPAAGGAGRHRAPKPSGSKGGA</sequence>
<dbReference type="RefSeq" id="WP_380796990.1">
    <property type="nucleotide sequence ID" value="NZ_JBHRVU010000004.1"/>
</dbReference>
<organism evidence="2 3">
    <name type="scientific">Sphingobium rhizovicinum</name>
    <dbReference type="NCBI Taxonomy" id="432308"/>
    <lineage>
        <taxon>Bacteria</taxon>
        <taxon>Pseudomonadati</taxon>
        <taxon>Pseudomonadota</taxon>
        <taxon>Alphaproteobacteria</taxon>
        <taxon>Sphingomonadales</taxon>
        <taxon>Sphingomonadaceae</taxon>
        <taxon>Sphingobium</taxon>
    </lineage>
</organism>
<name>A0ABV7NKD6_9SPHN</name>
<protein>
    <submittedName>
        <fullName evidence="2">Uncharacterized protein</fullName>
    </submittedName>
</protein>
<accession>A0ABV7NKD6</accession>
<feature type="region of interest" description="Disordered" evidence="1">
    <location>
        <begin position="60"/>
        <end position="91"/>
    </location>
</feature>
<dbReference type="Proteomes" id="UP001595681">
    <property type="component" value="Unassembled WGS sequence"/>
</dbReference>
<evidence type="ECO:0000313" key="3">
    <source>
        <dbReference type="Proteomes" id="UP001595681"/>
    </source>
</evidence>
<evidence type="ECO:0000256" key="1">
    <source>
        <dbReference type="SAM" id="MobiDB-lite"/>
    </source>
</evidence>
<reference evidence="3" key="1">
    <citation type="journal article" date="2019" name="Int. J. Syst. Evol. Microbiol.">
        <title>The Global Catalogue of Microorganisms (GCM) 10K type strain sequencing project: providing services to taxonomists for standard genome sequencing and annotation.</title>
        <authorList>
            <consortium name="The Broad Institute Genomics Platform"/>
            <consortium name="The Broad Institute Genome Sequencing Center for Infectious Disease"/>
            <person name="Wu L."/>
            <person name="Ma J."/>
        </authorList>
    </citation>
    <scope>NUCLEOTIDE SEQUENCE [LARGE SCALE GENOMIC DNA]</scope>
    <source>
        <strain evidence="3">CCM 7491</strain>
    </source>
</reference>
<keyword evidence="3" id="KW-1185">Reference proteome</keyword>
<proteinExistence type="predicted"/>
<evidence type="ECO:0000313" key="2">
    <source>
        <dbReference type="EMBL" id="MFC3442757.1"/>
    </source>
</evidence>